<dbReference type="PANTHER" id="PTHR34821:SF2">
    <property type="entry name" value="INNER MEMBRANE PROTEIN YDCZ"/>
    <property type="match status" value="1"/>
</dbReference>
<proteinExistence type="predicted"/>
<evidence type="ECO:0000313" key="2">
    <source>
        <dbReference type="EMBL" id="TCP93404.1"/>
    </source>
</evidence>
<feature type="transmembrane region" description="Helical" evidence="1">
    <location>
        <begin position="125"/>
        <end position="144"/>
    </location>
</feature>
<dbReference type="PANTHER" id="PTHR34821">
    <property type="entry name" value="INNER MEMBRANE PROTEIN YDCZ"/>
    <property type="match status" value="1"/>
</dbReference>
<accession>A0A4R2SY47</accession>
<evidence type="ECO:0000256" key="1">
    <source>
        <dbReference type="SAM" id="Phobius"/>
    </source>
</evidence>
<protein>
    <submittedName>
        <fullName evidence="2">Transporter family-2 protein</fullName>
    </submittedName>
</protein>
<dbReference type="AlphaFoldDB" id="A0A4R2SY47"/>
<organism evidence="2 3">
    <name type="scientific">Cricetibacter osteomyelitidis</name>
    <dbReference type="NCBI Taxonomy" id="1521931"/>
    <lineage>
        <taxon>Bacteria</taxon>
        <taxon>Pseudomonadati</taxon>
        <taxon>Pseudomonadota</taxon>
        <taxon>Gammaproteobacteria</taxon>
        <taxon>Pasteurellales</taxon>
        <taxon>Pasteurellaceae</taxon>
        <taxon>Cricetibacter</taxon>
    </lineage>
</organism>
<reference evidence="2 3" key="1">
    <citation type="submission" date="2019-03" db="EMBL/GenBank/DDBJ databases">
        <title>Genomic Encyclopedia of Type Strains, Phase IV (KMG-IV): sequencing the most valuable type-strain genomes for metagenomic binning, comparative biology and taxonomic classification.</title>
        <authorList>
            <person name="Goeker M."/>
        </authorList>
    </citation>
    <scope>NUCLEOTIDE SEQUENCE [LARGE SCALE GENOMIC DNA]</scope>
    <source>
        <strain evidence="2 3">DSM 28404</strain>
    </source>
</reference>
<feature type="transmembrane region" description="Helical" evidence="1">
    <location>
        <begin position="67"/>
        <end position="89"/>
    </location>
</feature>
<gene>
    <name evidence="2" type="ORF">EDC44_1192</name>
</gene>
<dbReference type="EMBL" id="SLYB01000019">
    <property type="protein sequence ID" value="TCP93404.1"/>
    <property type="molecule type" value="Genomic_DNA"/>
</dbReference>
<keyword evidence="1" id="KW-0472">Membrane</keyword>
<keyword evidence="1" id="KW-1133">Transmembrane helix</keyword>
<dbReference type="Proteomes" id="UP000295763">
    <property type="component" value="Unassembled WGS sequence"/>
</dbReference>
<feature type="transmembrane region" description="Helical" evidence="1">
    <location>
        <begin position="34"/>
        <end position="55"/>
    </location>
</feature>
<keyword evidence="3" id="KW-1185">Reference proteome</keyword>
<dbReference type="InterPro" id="IPR006750">
    <property type="entry name" value="YdcZ"/>
</dbReference>
<dbReference type="GO" id="GO:0005886">
    <property type="term" value="C:plasma membrane"/>
    <property type="evidence" value="ECO:0007669"/>
    <property type="project" value="TreeGrafter"/>
</dbReference>
<dbReference type="Pfam" id="PF04657">
    <property type="entry name" value="DMT_YdcZ"/>
    <property type="match status" value="1"/>
</dbReference>
<feature type="transmembrane region" description="Helical" evidence="1">
    <location>
        <begin position="95"/>
        <end position="113"/>
    </location>
</feature>
<sequence>MFQYSLILVLLIGMVMPIQAPINAVLGKSLGHPLWATIVSLSVSILLVLPLLLLFKAPSPNLSGLGSLPWWAWFGGLSGAVFVGAAVVLAPKIGIAQFTVLIILGQAIMALLLDHFGLFALAQKPINLMKILGIALMVGGVWMVQMGNKAA</sequence>
<comment type="caution">
    <text evidence="2">The sequence shown here is derived from an EMBL/GenBank/DDBJ whole genome shotgun (WGS) entry which is preliminary data.</text>
</comment>
<keyword evidence="1" id="KW-0812">Transmembrane</keyword>
<name>A0A4R2SY47_9PAST</name>
<evidence type="ECO:0000313" key="3">
    <source>
        <dbReference type="Proteomes" id="UP000295763"/>
    </source>
</evidence>